<dbReference type="GO" id="GO:0003677">
    <property type="term" value="F:DNA binding"/>
    <property type="evidence" value="ECO:0007669"/>
    <property type="project" value="InterPro"/>
</dbReference>
<dbReference type="NCBIfam" id="TIGR00180">
    <property type="entry name" value="parB_part"/>
    <property type="match status" value="1"/>
</dbReference>
<evidence type="ECO:0000259" key="2">
    <source>
        <dbReference type="SMART" id="SM00470"/>
    </source>
</evidence>
<dbReference type="AlphaFoldDB" id="A0A564VS41"/>
<accession>A0A564VS41</accession>
<keyword evidence="4" id="KW-1185">Reference proteome</keyword>
<evidence type="ECO:0000313" key="3">
    <source>
        <dbReference type="EMBL" id="VUX35250.1"/>
    </source>
</evidence>
<dbReference type="Gene3D" id="1.10.10.2830">
    <property type="match status" value="1"/>
</dbReference>
<dbReference type="GO" id="GO:0005694">
    <property type="term" value="C:chromosome"/>
    <property type="evidence" value="ECO:0007669"/>
    <property type="project" value="TreeGrafter"/>
</dbReference>
<comment type="similarity">
    <text evidence="1">Belongs to the ParB family.</text>
</comment>
<dbReference type="PANTHER" id="PTHR33375">
    <property type="entry name" value="CHROMOSOME-PARTITIONING PROTEIN PARB-RELATED"/>
    <property type="match status" value="1"/>
</dbReference>
<feature type="domain" description="ParB-like N-terminal" evidence="2">
    <location>
        <begin position="31"/>
        <end position="121"/>
    </location>
</feature>
<dbReference type="InterPro" id="IPR036086">
    <property type="entry name" value="ParB/Sulfiredoxin_sf"/>
</dbReference>
<dbReference type="SUPFAM" id="SSF109709">
    <property type="entry name" value="KorB DNA-binding domain-like"/>
    <property type="match status" value="1"/>
</dbReference>
<dbReference type="EMBL" id="CABHNW010000049">
    <property type="protein sequence ID" value="VUX35250.1"/>
    <property type="molecule type" value="Genomic_DNA"/>
</dbReference>
<sequence length="291" mass="32683">MRKPQKEIQLTSYNELLGIDDSVNPGTDRIVEIPISDLHPFKGHPFKVLDDEKMTETAESIRNYGVLNPGLVRPRAEGGYEVVAGHRRKRGCELAGKDTMPVLIRNYSDDEAVIIMVDSNIQRENILPSEKAFAYKMKLEAMKHQGAKGTGDTADLVGKEAGDSGRKVQRYIRLTELLPELLDMVDNGKIKFIPAVSLSYLSKEEQAWVQACIKEKSVSVSGVMADALKKHSEDGKLTELAVQLILSEEKKDTGKVTLPGNKISRYFPKEYSRQQIEQVIFELLDNWKNSH</sequence>
<dbReference type="Gene3D" id="3.90.1530.30">
    <property type="match status" value="1"/>
</dbReference>
<gene>
    <name evidence="3" type="primary">spo0C_3</name>
    <name evidence="3" type="ORF">RSSSTS7063_02819</name>
</gene>
<dbReference type="GO" id="GO:0007059">
    <property type="term" value="P:chromosome segregation"/>
    <property type="evidence" value="ECO:0007669"/>
    <property type="project" value="TreeGrafter"/>
</dbReference>
<dbReference type="Proteomes" id="UP000408482">
    <property type="component" value="Unassembled WGS sequence"/>
</dbReference>
<dbReference type="CDD" id="cd16407">
    <property type="entry name" value="ParB_N_like"/>
    <property type="match status" value="1"/>
</dbReference>
<organism evidence="3 4">
    <name type="scientific">Blautia luti</name>
    <dbReference type="NCBI Taxonomy" id="89014"/>
    <lineage>
        <taxon>Bacteria</taxon>
        <taxon>Bacillati</taxon>
        <taxon>Bacillota</taxon>
        <taxon>Clostridia</taxon>
        <taxon>Lachnospirales</taxon>
        <taxon>Lachnospiraceae</taxon>
        <taxon>Blautia</taxon>
    </lineage>
</organism>
<dbReference type="PANTHER" id="PTHR33375:SF1">
    <property type="entry name" value="CHROMOSOME-PARTITIONING PROTEIN PARB-RELATED"/>
    <property type="match status" value="1"/>
</dbReference>
<reference evidence="3 4" key="1">
    <citation type="submission" date="2019-07" db="EMBL/GenBank/DDBJ databases">
        <authorList>
            <person name="Hibberd C M."/>
            <person name="Gehrig L. J."/>
            <person name="Chang H.-W."/>
            <person name="Venkatesh S."/>
        </authorList>
    </citation>
    <scope>NUCLEOTIDE SEQUENCE [LARGE SCALE GENOMIC DNA]</scope>
    <source>
        <strain evidence="3">Blautia_luti_SSTS_Bg7063</strain>
    </source>
</reference>
<dbReference type="InterPro" id="IPR050336">
    <property type="entry name" value="Chromosome_partition/occlusion"/>
</dbReference>
<protein>
    <submittedName>
        <fullName evidence="3">Chromosome-partitioning protein Spo0J</fullName>
    </submittedName>
</protein>
<dbReference type="InterPro" id="IPR004437">
    <property type="entry name" value="ParB/RepB/Spo0J"/>
</dbReference>
<evidence type="ECO:0000313" key="4">
    <source>
        <dbReference type="Proteomes" id="UP000408482"/>
    </source>
</evidence>
<dbReference type="SMART" id="SM00470">
    <property type="entry name" value="ParB"/>
    <property type="match status" value="1"/>
</dbReference>
<dbReference type="RefSeq" id="WP_144093304.1">
    <property type="nucleotide sequence ID" value="NZ_CABHMX010000009.1"/>
</dbReference>
<proteinExistence type="inferred from homology"/>
<name>A0A564VS41_9FIRM</name>
<dbReference type="SUPFAM" id="SSF110849">
    <property type="entry name" value="ParB/Sulfiredoxin"/>
    <property type="match status" value="1"/>
</dbReference>
<dbReference type="Pfam" id="PF02195">
    <property type="entry name" value="ParB_N"/>
    <property type="match status" value="1"/>
</dbReference>
<dbReference type="InterPro" id="IPR003115">
    <property type="entry name" value="ParB_N"/>
</dbReference>
<evidence type="ECO:0000256" key="1">
    <source>
        <dbReference type="ARBA" id="ARBA00006295"/>
    </source>
</evidence>